<dbReference type="GO" id="GO:0020037">
    <property type="term" value="F:heme binding"/>
    <property type="evidence" value="ECO:0007669"/>
    <property type="project" value="InterPro"/>
</dbReference>
<gene>
    <name evidence="5" type="ORF">Sradi_6651500</name>
</gene>
<evidence type="ECO:0000256" key="4">
    <source>
        <dbReference type="RuleBase" id="RU000461"/>
    </source>
</evidence>
<dbReference type="InterPro" id="IPR001128">
    <property type="entry name" value="Cyt_P450"/>
</dbReference>
<comment type="subcellular location">
    <subcellularLocation>
        <location evidence="1">Membrane</location>
        <topology evidence="1">Single-pass membrane protein</topology>
    </subcellularLocation>
</comment>
<dbReference type="GO" id="GO:0016705">
    <property type="term" value="F:oxidoreductase activity, acting on paired donors, with incorporation or reduction of molecular oxygen"/>
    <property type="evidence" value="ECO:0007669"/>
    <property type="project" value="InterPro"/>
</dbReference>
<reference evidence="5" key="1">
    <citation type="submission" date="2020-06" db="EMBL/GenBank/DDBJ databases">
        <authorList>
            <person name="Li T."/>
            <person name="Hu X."/>
            <person name="Zhang T."/>
            <person name="Song X."/>
            <person name="Zhang H."/>
            <person name="Dai N."/>
            <person name="Sheng W."/>
            <person name="Hou X."/>
            <person name="Wei L."/>
        </authorList>
    </citation>
    <scope>NUCLEOTIDE SEQUENCE</scope>
    <source>
        <strain evidence="5">G02</strain>
        <tissue evidence="5">Leaf</tissue>
    </source>
</reference>
<accession>A0AAW2JNI3</accession>
<comment type="caution">
    <text evidence="5">The sequence shown here is derived from an EMBL/GenBank/DDBJ whole genome shotgun (WGS) entry which is preliminary data.</text>
</comment>
<keyword evidence="2 4" id="KW-0560">Oxidoreductase</keyword>
<comment type="cofactor">
    <cofactor evidence="3">
        <name>heme</name>
        <dbReference type="ChEBI" id="CHEBI:30413"/>
    </cofactor>
</comment>
<comment type="similarity">
    <text evidence="4">Belongs to the cytochrome P450 family.</text>
</comment>
<evidence type="ECO:0000256" key="2">
    <source>
        <dbReference type="ARBA" id="ARBA00023002"/>
    </source>
</evidence>
<keyword evidence="3 4" id="KW-0408">Iron</keyword>
<keyword evidence="4" id="KW-0503">Monooxygenase</keyword>
<evidence type="ECO:0000313" key="5">
    <source>
        <dbReference type="EMBL" id="KAL0295994.1"/>
    </source>
</evidence>
<dbReference type="Pfam" id="PF00067">
    <property type="entry name" value="p450"/>
    <property type="match status" value="1"/>
</dbReference>
<organism evidence="5">
    <name type="scientific">Sesamum radiatum</name>
    <name type="common">Black benniseed</name>
    <dbReference type="NCBI Taxonomy" id="300843"/>
    <lineage>
        <taxon>Eukaryota</taxon>
        <taxon>Viridiplantae</taxon>
        <taxon>Streptophyta</taxon>
        <taxon>Embryophyta</taxon>
        <taxon>Tracheophyta</taxon>
        <taxon>Spermatophyta</taxon>
        <taxon>Magnoliopsida</taxon>
        <taxon>eudicotyledons</taxon>
        <taxon>Gunneridae</taxon>
        <taxon>Pentapetalae</taxon>
        <taxon>asterids</taxon>
        <taxon>lamiids</taxon>
        <taxon>Lamiales</taxon>
        <taxon>Pedaliaceae</taxon>
        <taxon>Sesamum</taxon>
    </lineage>
</organism>
<reference evidence="5" key="2">
    <citation type="journal article" date="2024" name="Plant">
        <title>Genomic evolution and insights into agronomic trait innovations of Sesamum species.</title>
        <authorList>
            <person name="Miao H."/>
            <person name="Wang L."/>
            <person name="Qu L."/>
            <person name="Liu H."/>
            <person name="Sun Y."/>
            <person name="Le M."/>
            <person name="Wang Q."/>
            <person name="Wei S."/>
            <person name="Zheng Y."/>
            <person name="Lin W."/>
            <person name="Duan Y."/>
            <person name="Cao H."/>
            <person name="Xiong S."/>
            <person name="Wang X."/>
            <person name="Wei L."/>
            <person name="Li C."/>
            <person name="Ma Q."/>
            <person name="Ju M."/>
            <person name="Zhao R."/>
            <person name="Li G."/>
            <person name="Mu C."/>
            <person name="Tian Q."/>
            <person name="Mei H."/>
            <person name="Zhang T."/>
            <person name="Gao T."/>
            <person name="Zhang H."/>
        </authorList>
    </citation>
    <scope>NUCLEOTIDE SEQUENCE</scope>
    <source>
        <strain evidence="5">G02</strain>
    </source>
</reference>
<dbReference type="GO" id="GO:0016020">
    <property type="term" value="C:membrane"/>
    <property type="evidence" value="ECO:0007669"/>
    <property type="project" value="UniProtKB-SubCell"/>
</dbReference>
<dbReference type="PANTHER" id="PTHR47951:SF7">
    <property type="entry name" value="FLAVONOID 3',5'-HYDROXYLASE-LIKE ISOFORM X1"/>
    <property type="match status" value="1"/>
</dbReference>
<dbReference type="GO" id="GO:0005506">
    <property type="term" value="F:iron ion binding"/>
    <property type="evidence" value="ECO:0007669"/>
    <property type="project" value="InterPro"/>
</dbReference>
<proteinExistence type="inferred from homology"/>
<keyword evidence="3 4" id="KW-0349">Heme</keyword>
<feature type="binding site" description="axial binding residue" evidence="3">
    <location>
        <position position="129"/>
    </location>
    <ligand>
        <name>heme</name>
        <dbReference type="ChEBI" id="CHEBI:30413"/>
    </ligand>
    <ligandPart>
        <name>Fe</name>
        <dbReference type="ChEBI" id="CHEBI:18248"/>
    </ligandPart>
</feature>
<dbReference type="InterPro" id="IPR036396">
    <property type="entry name" value="Cyt_P450_sf"/>
</dbReference>
<dbReference type="PROSITE" id="PS00086">
    <property type="entry name" value="CYTOCHROME_P450"/>
    <property type="match status" value="1"/>
</dbReference>
<evidence type="ECO:0000256" key="1">
    <source>
        <dbReference type="ARBA" id="ARBA00004167"/>
    </source>
</evidence>
<name>A0AAW2JNI3_SESRA</name>
<dbReference type="SUPFAM" id="SSF48264">
    <property type="entry name" value="Cytochrome P450"/>
    <property type="match status" value="1"/>
</dbReference>
<dbReference type="EMBL" id="JACGWJ010000032">
    <property type="protein sequence ID" value="KAL0295994.1"/>
    <property type="molecule type" value="Genomic_DNA"/>
</dbReference>
<sequence>MAELLRNPKVMEKAYKELNEVEGLNKVVEEFHIPKLIYLDTIIKETLRIHPVGPFLILRSSNQSSTAGGYSIPKDSAVFINVYSIHMDHLSWDNLLEFMPERFLGNFGKWAFSGNNFNYIPFGSGRRICAGLPLAQRMLRYLLASLLHSFDWQLPKDEKLDIEDRFGVVLRKKNPLIAIPSPRLSGKNMYV</sequence>
<dbReference type="InterPro" id="IPR017972">
    <property type="entry name" value="Cyt_P450_CS"/>
</dbReference>
<dbReference type="Gene3D" id="1.10.630.10">
    <property type="entry name" value="Cytochrome P450"/>
    <property type="match status" value="1"/>
</dbReference>
<dbReference type="AlphaFoldDB" id="A0AAW2JNI3"/>
<dbReference type="InterPro" id="IPR002401">
    <property type="entry name" value="Cyt_P450_E_grp-I"/>
</dbReference>
<dbReference type="PANTHER" id="PTHR47951">
    <property type="entry name" value="OS08G0547900 PROTEIN"/>
    <property type="match status" value="1"/>
</dbReference>
<protein>
    <submittedName>
        <fullName evidence="5">Labd-13Z-ene-9,15,16-triol synthase, chloroplastic</fullName>
    </submittedName>
</protein>
<dbReference type="GO" id="GO:0004497">
    <property type="term" value="F:monooxygenase activity"/>
    <property type="evidence" value="ECO:0007669"/>
    <property type="project" value="UniProtKB-KW"/>
</dbReference>
<dbReference type="PRINTS" id="PR00463">
    <property type="entry name" value="EP450I"/>
</dbReference>
<keyword evidence="3 4" id="KW-0479">Metal-binding</keyword>
<evidence type="ECO:0000256" key="3">
    <source>
        <dbReference type="PIRSR" id="PIRSR602401-1"/>
    </source>
</evidence>
<dbReference type="PRINTS" id="PR00385">
    <property type="entry name" value="P450"/>
</dbReference>